<name>A0ABX8ND37_9PSED</name>
<protein>
    <recommendedName>
        <fullName evidence="3">Aminoacyl-transfer RNA synthetases class-II family profile domain-containing protein</fullName>
    </recommendedName>
</protein>
<proteinExistence type="predicted"/>
<dbReference type="RefSeq" id="WP_217865869.1">
    <property type="nucleotide sequence ID" value="NZ_CP077077.1"/>
</dbReference>
<evidence type="ECO:0000313" key="2">
    <source>
        <dbReference type="Proteomes" id="UP000824010"/>
    </source>
</evidence>
<gene>
    <name evidence="1" type="ORF">KSS90_13045</name>
</gene>
<organism evidence="1 2">
    <name type="scientific">Pseudomonas maumuensis</name>
    <dbReference type="NCBI Taxonomy" id="2842354"/>
    <lineage>
        <taxon>Bacteria</taxon>
        <taxon>Pseudomonadati</taxon>
        <taxon>Pseudomonadota</taxon>
        <taxon>Gammaproteobacteria</taxon>
        <taxon>Pseudomonadales</taxon>
        <taxon>Pseudomonadaceae</taxon>
        <taxon>Pseudomonas</taxon>
    </lineage>
</organism>
<evidence type="ECO:0000313" key="1">
    <source>
        <dbReference type="EMBL" id="QXH54308.1"/>
    </source>
</evidence>
<dbReference type="EMBL" id="CP077077">
    <property type="protein sequence ID" value="QXH54308.1"/>
    <property type="molecule type" value="Genomic_DNA"/>
</dbReference>
<sequence length="301" mass="33539">MFALQDLQARRLLSVVASGNGLIGYRFCDTLHQAYEALDQALINTMSRHISATAHSCTTLIERQALEKIGFFNKLPCIPMTASPHACSDHSEKEHEGDWILSPSTCYHTFTHLAGSTERWDLKCFTALGHCHRYEPVLEEPTRLASFTMREFVLLGQQSQVEHMCQVLFDSGVALIRRLVPSTFVKRASDVFYGESAQVTRKVQLALGVKLEAVIPWRQRQVSVGSRNLHRDLFTQAFKIGPQAPEPAMHSACVAFGMERLLLSLLAQIGDPDRLLAHLHEVLGAPPAGQQAKEFEHAALV</sequence>
<accession>A0ABX8ND37</accession>
<reference evidence="1 2" key="1">
    <citation type="journal article" date="2021" name="Microorganisms">
        <title>The Ever-Expanding Pseudomonas Genus: Description of 43 New Species and Partition of the Pseudomonas putida Group.</title>
        <authorList>
            <person name="Girard L."/>
            <person name="Lood C."/>
            <person name="Hofte M."/>
            <person name="Vandamme P."/>
            <person name="Rokni-Zadeh H."/>
            <person name="van Noort V."/>
            <person name="Lavigne R."/>
            <person name="De Mot R."/>
        </authorList>
    </citation>
    <scope>NUCLEOTIDE SEQUENCE [LARGE SCALE GENOMIC DNA]</scope>
    <source>
        <strain evidence="1 2">COW77</strain>
    </source>
</reference>
<keyword evidence="2" id="KW-1185">Reference proteome</keyword>
<evidence type="ECO:0008006" key="3">
    <source>
        <dbReference type="Google" id="ProtNLM"/>
    </source>
</evidence>
<dbReference type="Proteomes" id="UP000824010">
    <property type="component" value="Chromosome"/>
</dbReference>